<feature type="non-terminal residue" evidence="1">
    <location>
        <position position="50"/>
    </location>
</feature>
<reference evidence="1" key="1">
    <citation type="journal article" date="2015" name="Nature">
        <title>Complex archaea that bridge the gap between prokaryotes and eukaryotes.</title>
        <authorList>
            <person name="Spang A."/>
            <person name="Saw J.H."/>
            <person name="Jorgensen S.L."/>
            <person name="Zaremba-Niedzwiedzka K."/>
            <person name="Martijn J."/>
            <person name="Lind A.E."/>
            <person name="van Eijk R."/>
            <person name="Schleper C."/>
            <person name="Guy L."/>
            <person name="Ettema T.J."/>
        </authorList>
    </citation>
    <scope>NUCLEOTIDE SEQUENCE</scope>
</reference>
<comment type="caution">
    <text evidence="1">The sequence shown here is derived from an EMBL/GenBank/DDBJ whole genome shotgun (WGS) entry which is preliminary data.</text>
</comment>
<dbReference type="AlphaFoldDB" id="A0A0F9L1X6"/>
<dbReference type="EMBL" id="LAZR01006927">
    <property type="protein sequence ID" value="KKM88679.1"/>
    <property type="molecule type" value="Genomic_DNA"/>
</dbReference>
<organism evidence="1">
    <name type="scientific">marine sediment metagenome</name>
    <dbReference type="NCBI Taxonomy" id="412755"/>
    <lineage>
        <taxon>unclassified sequences</taxon>
        <taxon>metagenomes</taxon>
        <taxon>ecological metagenomes</taxon>
    </lineage>
</organism>
<gene>
    <name evidence="1" type="ORF">LCGC14_1256500</name>
</gene>
<name>A0A0F9L1X6_9ZZZZ</name>
<evidence type="ECO:0000313" key="1">
    <source>
        <dbReference type="EMBL" id="KKM88679.1"/>
    </source>
</evidence>
<protein>
    <submittedName>
        <fullName evidence="1">Uncharacterized protein</fullName>
    </submittedName>
</protein>
<proteinExistence type="predicted"/>
<sequence>MTQDTAEKAPPTLQDLEGKVQRLSNQVAQDASAMQKIDDAVARAIKSGDV</sequence>
<accession>A0A0F9L1X6</accession>